<evidence type="ECO:0000313" key="1">
    <source>
        <dbReference type="EMBL" id="CAG8695453.1"/>
    </source>
</evidence>
<organism evidence="1 2">
    <name type="scientific">Racocetra persica</name>
    <dbReference type="NCBI Taxonomy" id="160502"/>
    <lineage>
        <taxon>Eukaryota</taxon>
        <taxon>Fungi</taxon>
        <taxon>Fungi incertae sedis</taxon>
        <taxon>Mucoromycota</taxon>
        <taxon>Glomeromycotina</taxon>
        <taxon>Glomeromycetes</taxon>
        <taxon>Diversisporales</taxon>
        <taxon>Gigasporaceae</taxon>
        <taxon>Racocetra</taxon>
    </lineage>
</organism>
<comment type="caution">
    <text evidence="1">The sequence shown here is derived from an EMBL/GenBank/DDBJ whole genome shotgun (WGS) entry which is preliminary data.</text>
</comment>
<accession>A0ACA9PBX5</accession>
<gene>
    <name evidence="1" type="ORF">RPERSI_LOCUS9759</name>
</gene>
<protein>
    <submittedName>
        <fullName evidence="1">16752_t:CDS:1</fullName>
    </submittedName>
</protein>
<feature type="non-terminal residue" evidence="1">
    <location>
        <position position="161"/>
    </location>
</feature>
<name>A0ACA9PBX5_9GLOM</name>
<feature type="non-terminal residue" evidence="1">
    <location>
        <position position="1"/>
    </location>
</feature>
<evidence type="ECO:0000313" key="2">
    <source>
        <dbReference type="Proteomes" id="UP000789920"/>
    </source>
</evidence>
<keyword evidence="2" id="KW-1185">Reference proteome</keyword>
<reference evidence="1" key="1">
    <citation type="submission" date="2021-06" db="EMBL/GenBank/DDBJ databases">
        <authorList>
            <person name="Kallberg Y."/>
            <person name="Tangrot J."/>
            <person name="Rosling A."/>
        </authorList>
    </citation>
    <scope>NUCLEOTIDE SEQUENCE</scope>
    <source>
        <strain evidence="1">MA461A</strain>
    </source>
</reference>
<proteinExistence type="predicted"/>
<sequence length="161" mass="18793">YLVSIKIHGMDIMAKTQYDFDNKVIYILTWNDSDEKRQSVSSNKSASHVATLFLQLKSESQKKSRLQTLAYDIHSRIKSALNLHNFYNTKLEHVELSINELSIKLQNVDLKKFNSQVLDSIVRACNELLISHNRYYQLAAVMSEMERGYKIEKHQQEITKI</sequence>
<dbReference type="EMBL" id="CAJVQC010018693">
    <property type="protein sequence ID" value="CAG8695453.1"/>
    <property type="molecule type" value="Genomic_DNA"/>
</dbReference>
<dbReference type="Proteomes" id="UP000789920">
    <property type="component" value="Unassembled WGS sequence"/>
</dbReference>